<organism evidence="2 3">
    <name type="scientific">Steccherinum ochraceum</name>
    <dbReference type="NCBI Taxonomy" id="92696"/>
    <lineage>
        <taxon>Eukaryota</taxon>
        <taxon>Fungi</taxon>
        <taxon>Dikarya</taxon>
        <taxon>Basidiomycota</taxon>
        <taxon>Agaricomycotina</taxon>
        <taxon>Agaricomycetes</taxon>
        <taxon>Polyporales</taxon>
        <taxon>Steccherinaceae</taxon>
        <taxon>Steccherinum</taxon>
    </lineage>
</organism>
<evidence type="ECO:0000256" key="1">
    <source>
        <dbReference type="SAM" id="MobiDB-lite"/>
    </source>
</evidence>
<feature type="region of interest" description="Disordered" evidence="1">
    <location>
        <begin position="686"/>
        <end position="707"/>
    </location>
</feature>
<accession>A0A4R0RTB5</accession>
<feature type="compositionally biased region" description="Polar residues" evidence="1">
    <location>
        <begin position="71"/>
        <end position="85"/>
    </location>
</feature>
<evidence type="ECO:0000313" key="2">
    <source>
        <dbReference type="EMBL" id="TCD68809.1"/>
    </source>
</evidence>
<reference evidence="2 3" key="1">
    <citation type="submission" date="2018-11" db="EMBL/GenBank/DDBJ databases">
        <title>Genome assembly of Steccherinum ochraceum LE-BIN_3174, the white-rot fungus of the Steccherinaceae family (The Residual Polyporoid clade, Polyporales, Basidiomycota).</title>
        <authorList>
            <person name="Fedorova T.V."/>
            <person name="Glazunova O.A."/>
            <person name="Landesman E.O."/>
            <person name="Moiseenko K.V."/>
            <person name="Psurtseva N.V."/>
            <person name="Savinova O.S."/>
            <person name="Shakhova N.V."/>
            <person name="Tyazhelova T.V."/>
            <person name="Vasina D.V."/>
        </authorList>
    </citation>
    <scope>NUCLEOTIDE SEQUENCE [LARGE SCALE GENOMIC DNA]</scope>
    <source>
        <strain evidence="2 3">LE-BIN_3174</strain>
    </source>
</reference>
<dbReference type="EMBL" id="RWJN01000056">
    <property type="protein sequence ID" value="TCD68809.1"/>
    <property type="molecule type" value="Genomic_DNA"/>
</dbReference>
<dbReference type="STRING" id="92696.A0A4R0RTB5"/>
<keyword evidence="3" id="KW-1185">Reference proteome</keyword>
<dbReference type="OrthoDB" id="21648at2759"/>
<gene>
    <name evidence="2" type="ORF">EIP91_009676</name>
</gene>
<proteinExistence type="predicted"/>
<feature type="region of interest" description="Disordered" evidence="1">
    <location>
        <begin position="529"/>
        <end position="558"/>
    </location>
</feature>
<feature type="compositionally biased region" description="Polar residues" evidence="1">
    <location>
        <begin position="1"/>
        <end position="10"/>
    </location>
</feature>
<feature type="compositionally biased region" description="Basic and acidic residues" evidence="1">
    <location>
        <begin position="48"/>
        <end position="58"/>
    </location>
</feature>
<dbReference type="AlphaFoldDB" id="A0A4R0RTB5"/>
<dbReference type="Proteomes" id="UP000292702">
    <property type="component" value="Unassembled WGS sequence"/>
</dbReference>
<evidence type="ECO:0000313" key="3">
    <source>
        <dbReference type="Proteomes" id="UP000292702"/>
    </source>
</evidence>
<protein>
    <submittedName>
        <fullName evidence="2">Uncharacterized protein</fullName>
    </submittedName>
</protein>
<name>A0A4R0RTB5_9APHY</name>
<sequence length="745" mass="79649">MARATRSSAQQEKDKPPEPAPSPRKPAAKKRKRTSLSDGSDLPALKQQRTEDDIKDDLASQEPEDPAAAETQPSSSQLPSSGDVPIQSQYAGKILDILEIVDTQGLLDRVFPLPTEHEDTSSASSSAGPSSSTRMYSFRMLLREPELFPLRVLRSAVQHLFPISSHPRSRPSATAAEQSRFCNLALSLLDQASLHSAPFSVDVESILADTTSEEPSKEPAARRRKYALVQKMASGDWWSSVNTTAPPVSEDGKELTDLPTGHAALAVILPTASAANQNHGITLASYARKRTGPMDSIESRQVTSGRFLDYGPYASFAPTFDQTCTEVGRMALGEVLFQKEKKRRLKALQDRVRAKQMLSQKAGQPSGSVDPDVQMVDGPSRVGASTSEDALEGLLSPEQVASIKATLGSLEQEAAVDELITRNARALERLEELQKERLLSGAGAVQETSDEWETAQNILNSLAVLASLRPRTSGDESGHPPLIPTATALQKLHRTLPVGDTGGWTGTLPPARANALRDDTTVRMKAGTSPTLTASVAAAPPVTPAPPKLSTPSTSQQSSYYQSYAQTQTPQYRGNYGTYATTQPPSTQYYQYPSTTQQPITPAAHYPNSQYQATGHQQYYQGGWYNYQGPPAQGSTGGTSSGRATPQPAVATATSTAAQSAYTFYNNTPQQQQRAVANTVLSAATSKQQPYQQGSWPNGATSAAPTLPPHLRGSGGTPGTPGVGGYAAAAAYPAYYQNAQATPLR</sequence>
<feature type="region of interest" description="Disordered" evidence="1">
    <location>
        <begin position="1"/>
        <end position="85"/>
    </location>
</feature>
<comment type="caution">
    <text evidence="2">The sequence shown here is derived from an EMBL/GenBank/DDBJ whole genome shotgun (WGS) entry which is preliminary data.</text>
</comment>
<feature type="compositionally biased region" description="Low complexity" evidence="1">
    <location>
        <begin position="529"/>
        <end position="540"/>
    </location>
</feature>
<feature type="compositionally biased region" description="Polar residues" evidence="1">
    <location>
        <begin position="686"/>
        <end position="704"/>
    </location>
</feature>